<accession>A0A0C3GE29</accession>
<dbReference type="InParanoid" id="A0A0C3GE29"/>
<dbReference type="PANTHER" id="PTHR24148">
    <property type="entry name" value="ANKYRIN REPEAT DOMAIN-CONTAINING PROTEIN 39 HOMOLOG-RELATED"/>
    <property type="match status" value="1"/>
</dbReference>
<reference evidence="1 2" key="1">
    <citation type="submission" date="2014-04" db="EMBL/GenBank/DDBJ databases">
        <authorList>
            <consortium name="DOE Joint Genome Institute"/>
            <person name="Kuo A."/>
            <person name="Martino E."/>
            <person name="Perotto S."/>
            <person name="Kohler A."/>
            <person name="Nagy L.G."/>
            <person name="Floudas D."/>
            <person name="Copeland A."/>
            <person name="Barry K.W."/>
            <person name="Cichocki N."/>
            <person name="Veneault-Fourrey C."/>
            <person name="LaButti K."/>
            <person name="Lindquist E.A."/>
            <person name="Lipzen A."/>
            <person name="Lundell T."/>
            <person name="Morin E."/>
            <person name="Murat C."/>
            <person name="Sun H."/>
            <person name="Tunlid A."/>
            <person name="Henrissat B."/>
            <person name="Grigoriev I.V."/>
            <person name="Hibbett D.S."/>
            <person name="Martin F."/>
            <person name="Nordberg H.P."/>
            <person name="Cantor M.N."/>
            <person name="Hua S.X."/>
        </authorList>
    </citation>
    <scope>NUCLEOTIDE SEQUENCE [LARGE SCALE GENOMIC DNA]</scope>
    <source>
        <strain evidence="1 2">Zn</strain>
    </source>
</reference>
<gene>
    <name evidence="1" type="ORF">OIDMADRAFT_34968</name>
</gene>
<dbReference type="EMBL" id="KN832890">
    <property type="protein sequence ID" value="KIM94410.1"/>
    <property type="molecule type" value="Genomic_DNA"/>
</dbReference>
<evidence type="ECO:0000313" key="1">
    <source>
        <dbReference type="EMBL" id="KIM94410.1"/>
    </source>
</evidence>
<dbReference type="OrthoDB" id="2157530at2759"/>
<dbReference type="Pfam" id="PF26639">
    <property type="entry name" value="Het-6_barrel"/>
    <property type="match status" value="1"/>
</dbReference>
<evidence type="ECO:0000313" key="2">
    <source>
        <dbReference type="Proteomes" id="UP000054321"/>
    </source>
</evidence>
<evidence type="ECO:0008006" key="3">
    <source>
        <dbReference type="Google" id="ProtNLM"/>
    </source>
</evidence>
<dbReference type="PANTHER" id="PTHR24148:SF64">
    <property type="entry name" value="HETEROKARYON INCOMPATIBILITY DOMAIN-CONTAINING PROTEIN"/>
    <property type="match status" value="1"/>
</dbReference>
<dbReference type="Proteomes" id="UP000054321">
    <property type="component" value="Unassembled WGS sequence"/>
</dbReference>
<reference evidence="2" key="2">
    <citation type="submission" date="2015-01" db="EMBL/GenBank/DDBJ databases">
        <title>Evolutionary Origins and Diversification of the Mycorrhizal Mutualists.</title>
        <authorList>
            <consortium name="DOE Joint Genome Institute"/>
            <consortium name="Mycorrhizal Genomics Consortium"/>
            <person name="Kohler A."/>
            <person name="Kuo A."/>
            <person name="Nagy L.G."/>
            <person name="Floudas D."/>
            <person name="Copeland A."/>
            <person name="Barry K.W."/>
            <person name="Cichocki N."/>
            <person name="Veneault-Fourrey C."/>
            <person name="LaButti K."/>
            <person name="Lindquist E.A."/>
            <person name="Lipzen A."/>
            <person name="Lundell T."/>
            <person name="Morin E."/>
            <person name="Murat C."/>
            <person name="Riley R."/>
            <person name="Ohm R."/>
            <person name="Sun H."/>
            <person name="Tunlid A."/>
            <person name="Henrissat B."/>
            <person name="Grigoriev I.V."/>
            <person name="Hibbett D.S."/>
            <person name="Martin F."/>
        </authorList>
    </citation>
    <scope>NUCLEOTIDE SEQUENCE [LARGE SCALE GENOMIC DNA]</scope>
    <source>
        <strain evidence="2">Zn</strain>
    </source>
</reference>
<protein>
    <recommendedName>
        <fullName evidence="3">Heterokaryon incompatibility domain-containing protein</fullName>
    </recommendedName>
</protein>
<organism evidence="1 2">
    <name type="scientific">Oidiodendron maius (strain Zn)</name>
    <dbReference type="NCBI Taxonomy" id="913774"/>
    <lineage>
        <taxon>Eukaryota</taxon>
        <taxon>Fungi</taxon>
        <taxon>Dikarya</taxon>
        <taxon>Ascomycota</taxon>
        <taxon>Pezizomycotina</taxon>
        <taxon>Leotiomycetes</taxon>
        <taxon>Leotiomycetes incertae sedis</taxon>
        <taxon>Myxotrichaceae</taxon>
        <taxon>Oidiodendron</taxon>
    </lineage>
</organism>
<dbReference type="HOGENOM" id="CLU_763124_0_0_1"/>
<keyword evidence="2" id="KW-1185">Reference proteome</keyword>
<name>A0A0C3GE29_OIDMZ</name>
<dbReference type="InterPro" id="IPR052895">
    <property type="entry name" value="HetReg/Transcr_Mod"/>
</dbReference>
<proteinExistence type="predicted"/>
<sequence length="363" mass="41456">MTDNAEELRDMIDYRRSVSEILVDLSLHFRQSGQLLQTLYFAGVGWRGQREEVPSWVVDWTMNIFPYSLTTYTIFRSQYRASADKQFALREGRSSKEIVLSRQLLCHIKAFGPTCPNPLTIENQPIYNVKTTVHDMFRQWVEDIYVVARQNTCYPSDTYHEELSATEAHEAKSLYQPAQSLREAMIHTLLANCGDSLGPVPHEIISDFETFLSQGPSMELTCDCLRLLDPKCERREETWENVQRRIQEYINEDKDKTGFLNWCVGDRPVGFAHVIKRSPAMGQMQFCVLDDGHFGLVPPGARPGDWMTIIFGAETPFVLRELTDGSDMGTASEHQIVGHAYVHGMMDGEALMLGKDEVEFVIL</sequence>
<dbReference type="AlphaFoldDB" id="A0A0C3GE29"/>